<evidence type="ECO:0000313" key="3">
    <source>
        <dbReference type="Proteomes" id="UP001183176"/>
    </source>
</evidence>
<comment type="caution">
    <text evidence="2">The sequence shown here is derived from an EMBL/GenBank/DDBJ whole genome shotgun (WGS) entry which is preliminary data.</text>
</comment>
<dbReference type="Proteomes" id="UP001183176">
    <property type="component" value="Unassembled WGS sequence"/>
</dbReference>
<dbReference type="Pfam" id="PF13701">
    <property type="entry name" value="DDE_Tnp_1_4"/>
    <property type="match status" value="1"/>
</dbReference>
<evidence type="ECO:0000259" key="1">
    <source>
        <dbReference type="Pfam" id="PF13701"/>
    </source>
</evidence>
<dbReference type="RefSeq" id="WP_311425314.1">
    <property type="nucleotide sequence ID" value="NZ_JAVREH010000074.1"/>
</dbReference>
<name>A0ABU2JGV5_9ACTN</name>
<reference evidence="3" key="1">
    <citation type="submission" date="2023-07" db="EMBL/GenBank/DDBJ databases">
        <title>30 novel species of actinomycetes from the DSMZ collection.</title>
        <authorList>
            <person name="Nouioui I."/>
        </authorList>
    </citation>
    <scope>NUCLEOTIDE SEQUENCE [LARGE SCALE GENOMIC DNA]</scope>
    <source>
        <strain evidence="3">DSM 44399</strain>
    </source>
</reference>
<proteinExistence type="predicted"/>
<feature type="domain" description="Transposase DDE" evidence="1">
    <location>
        <begin position="7"/>
        <end position="473"/>
    </location>
</feature>
<protein>
    <submittedName>
        <fullName evidence="2">IS1380 family transposase</fullName>
    </submittedName>
</protein>
<sequence length="477" mass="51299">MHVTRTRPAVEVSADGVGVVSHAGLRLLADLADRTTLTAQLSAVFAARTAPQTAHDPGRVLTDLAVMIADGGECISDIATLADQPGVFGPVASDTTCWRVLDAVTAQDLGAVDAARAAAREVAWAQRGEATGTVLPASLVAGARLLARDGRPVLVIDEDATLVIAHSDKDQAAATFKRSWGFHPVLAFCDNTNEALTGMLRPGNAGSNTAVDHIAVIDAALAQIPAEHRHGYPILIRFDGAGASKALLAHLHSLRDQGVDSEFSVGWAVGAREHAAIAQLPETAWTPAIDGDGDPRDGAGVLELTGMFATGALRDYPAGMRVIARRERPHPGAQLDLIEERDGWRYTCFATDTQTGQLAWLDARHRAHARVEDRIRCGKDTGLNRMPSKRFAINQAWLACVLTAIDLIAWTQTILLHDEPALAKAEPKALRYRLLHTAARLVRGGRRLRLRLDRTWRWAPALARAFHRLATLPTPLT</sequence>
<dbReference type="NCBIfam" id="NF033539">
    <property type="entry name" value="transpos_IS1380"/>
    <property type="match status" value="1"/>
</dbReference>
<dbReference type="InterPro" id="IPR047960">
    <property type="entry name" value="Transpos_IS1380"/>
</dbReference>
<dbReference type="EMBL" id="JAVREH010000074">
    <property type="protein sequence ID" value="MDT0264172.1"/>
    <property type="molecule type" value="Genomic_DNA"/>
</dbReference>
<dbReference type="InterPro" id="IPR025668">
    <property type="entry name" value="Tnp_DDE_dom"/>
</dbReference>
<accession>A0ABU2JGV5</accession>
<gene>
    <name evidence="2" type="ORF">RM423_22640</name>
</gene>
<keyword evidence="3" id="KW-1185">Reference proteome</keyword>
<organism evidence="2 3">
    <name type="scientific">Jatrophihabitans lederbergiae</name>
    <dbReference type="NCBI Taxonomy" id="3075547"/>
    <lineage>
        <taxon>Bacteria</taxon>
        <taxon>Bacillati</taxon>
        <taxon>Actinomycetota</taxon>
        <taxon>Actinomycetes</taxon>
        <taxon>Jatrophihabitantales</taxon>
        <taxon>Jatrophihabitantaceae</taxon>
        <taxon>Jatrophihabitans</taxon>
    </lineage>
</organism>
<evidence type="ECO:0000313" key="2">
    <source>
        <dbReference type="EMBL" id="MDT0264172.1"/>
    </source>
</evidence>